<dbReference type="RefSeq" id="WP_275228277.1">
    <property type="nucleotide sequence ID" value="NZ_JARESE010000029.1"/>
</dbReference>
<feature type="binding site" evidence="5">
    <location>
        <begin position="282"/>
        <end position="286"/>
    </location>
    <ligand>
        <name>ATP</name>
        <dbReference type="ChEBI" id="CHEBI:30616"/>
    </ligand>
</feature>
<dbReference type="SUPFAM" id="SSF55205">
    <property type="entry name" value="EPT/RTPC-like"/>
    <property type="match status" value="1"/>
</dbReference>
<comment type="function">
    <text evidence="5">Catalyzes the conversion of 3'-phosphate to a 2',3'-cyclic phosphodiester at the end of RNA. The mechanism of action of the enzyme occurs in 3 steps: (A) adenylation of the enzyme by ATP; (B) transfer of adenylate to an RNA-N3'P to produce RNA-N3'PP5'A; (C) and attack of the adjacent 2'-hydroxyl on the 3'-phosphorus in the diester linkage to produce the cyclic end product. The biological role of this enzyme is unknown but it is likely to function in some aspects of cellular RNA processing.</text>
</comment>
<dbReference type="EMBL" id="JARESE010000029">
    <property type="protein sequence ID" value="MDE8652192.1"/>
    <property type="molecule type" value="Genomic_DNA"/>
</dbReference>
<dbReference type="Pfam" id="PF01137">
    <property type="entry name" value="RTC"/>
    <property type="match status" value="1"/>
</dbReference>
<evidence type="ECO:0000256" key="3">
    <source>
        <dbReference type="ARBA" id="ARBA00022741"/>
    </source>
</evidence>
<evidence type="ECO:0000256" key="4">
    <source>
        <dbReference type="ARBA" id="ARBA00024481"/>
    </source>
</evidence>
<dbReference type="PANTHER" id="PTHR11096:SF0">
    <property type="entry name" value="RNA 3'-TERMINAL PHOSPHATE CYCLASE"/>
    <property type="match status" value="1"/>
</dbReference>
<dbReference type="Gene3D" id="3.65.10.20">
    <property type="entry name" value="RNA 3'-terminal phosphate cyclase domain"/>
    <property type="match status" value="1"/>
</dbReference>
<dbReference type="PROSITE" id="PS01287">
    <property type="entry name" value="RTC"/>
    <property type="match status" value="1"/>
</dbReference>
<organism evidence="9 10">
    <name type="scientific">Novosphingobium album</name>
    <name type="common">ex Liu et al. 2023</name>
    <dbReference type="NCBI Taxonomy" id="3031130"/>
    <lineage>
        <taxon>Bacteria</taxon>
        <taxon>Pseudomonadati</taxon>
        <taxon>Pseudomonadota</taxon>
        <taxon>Alphaproteobacteria</taxon>
        <taxon>Sphingomonadales</taxon>
        <taxon>Sphingomonadaceae</taxon>
        <taxon>Novosphingobium</taxon>
    </lineage>
</organism>
<feature type="domain" description="RNA 3'-terminal phosphate cyclase insert" evidence="8">
    <location>
        <begin position="179"/>
        <end position="273"/>
    </location>
</feature>
<dbReference type="InterPro" id="IPR013792">
    <property type="entry name" value="RNA3'P_cycl/enolpyr_Trfase_a/b"/>
</dbReference>
<dbReference type="Proteomes" id="UP001216253">
    <property type="component" value="Unassembled WGS sequence"/>
</dbReference>
<evidence type="ECO:0000256" key="6">
    <source>
        <dbReference type="NCBIfam" id="TIGR03399"/>
    </source>
</evidence>
<evidence type="ECO:0000259" key="7">
    <source>
        <dbReference type="Pfam" id="PF01137"/>
    </source>
</evidence>
<dbReference type="PIRSF" id="PIRSF005378">
    <property type="entry name" value="RNA3'_term_phos_cycl_euk"/>
    <property type="match status" value="1"/>
</dbReference>
<dbReference type="InterPro" id="IPR036553">
    <property type="entry name" value="RPTC_insert"/>
</dbReference>
<dbReference type="SUPFAM" id="SSF52913">
    <property type="entry name" value="RNA 3'-terminal phosphate cyclase, RPTC, insert domain"/>
    <property type="match status" value="1"/>
</dbReference>
<dbReference type="GO" id="GO:0003963">
    <property type="term" value="F:RNA-3'-phosphate cyclase activity"/>
    <property type="evidence" value="ECO:0007669"/>
    <property type="project" value="UniProtKB-EC"/>
</dbReference>
<dbReference type="NCBIfam" id="NF003246">
    <property type="entry name" value="PRK04204.1-2"/>
    <property type="match status" value="1"/>
</dbReference>
<comment type="subcellular location">
    <subcellularLocation>
        <location evidence="5">Cytoplasm</location>
    </subcellularLocation>
</comment>
<gene>
    <name evidence="5 9" type="primary">rtcA</name>
    <name evidence="9" type="ORF">PYV00_10740</name>
</gene>
<dbReference type="InterPro" id="IPR013791">
    <property type="entry name" value="RNA3'-term_phos_cycl_insert"/>
</dbReference>
<dbReference type="EC" id="6.5.1.4" evidence="5 6"/>
<keyword evidence="5" id="KW-0963">Cytoplasm</keyword>
<proteinExistence type="inferred from homology"/>
<accession>A0ABT5WQ78</accession>
<evidence type="ECO:0000256" key="1">
    <source>
        <dbReference type="ARBA" id="ARBA00009206"/>
    </source>
</evidence>
<evidence type="ECO:0000259" key="8">
    <source>
        <dbReference type="Pfam" id="PF05189"/>
    </source>
</evidence>
<comment type="caution">
    <text evidence="9">The sequence shown here is derived from an EMBL/GenBank/DDBJ whole genome shotgun (WGS) entry which is preliminary data.</text>
</comment>
<feature type="active site" description="Tele-AMP-histidine intermediate" evidence="5">
    <location>
        <position position="307"/>
    </location>
</feature>
<dbReference type="InterPro" id="IPR017770">
    <property type="entry name" value="RNA3'_term_phos_cyc_type_1"/>
</dbReference>
<evidence type="ECO:0000256" key="2">
    <source>
        <dbReference type="ARBA" id="ARBA00022598"/>
    </source>
</evidence>
<name>A0ABT5WQ78_9SPHN</name>
<dbReference type="InterPro" id="IPR020719">
    <property type="entry name" value="RNA3'_term_phos_cycl-like_CS"/>
</dbReference>
<protein>
    <recommendedName>
        <fullName evidence="5 6">RNA 3'-terminal phosphate cyclase</fullName>
        <shortName evidence="5">RNA cyclase</shortName>
        <shortName evidence="5">RNA-3'-phosphate cyclase</shortName>
        <ecNumber evidence="5 6">6.5.1.4</ecNumber>
    </recommendedName>
</protein>
<sequence>MIEIDGSEGEGGGQVVRNACALSLVTGQPFRITNVRGKRSKPGLMRQHVTAIEAACRLGGAHCEGLTVGSSEITFEPGRVQPGEYHFAVGTAGSTGLVFQTVLMPLVLTDAPSRLVLEGGTHNMLAPPFDFIAKNFVPIIERMGPRISVRLVRHGFYPRGGGRIEVDITPAPLKPIECVERGALLSRSATAVFAGLPFDIADREIKTARKFLSDWPDNAFAVRELPAEQGPGTILLLEAAFEHVTEVVSGFGKLGVSAESLAKTSAQRMAGYVASDAFAGPYLADQLLLPFALAGGGSFTTVKPSQHSLTARDVIERFTGQRWVFEQQPNGCHLVRKAGAR</sequence>
<evidence type="ECO:0000313" key="10">
    <source>
        <dbReference type="Proteomes" id="UP001216253"/>
    </source>
</evidence>
<evidence type="ECO:0000313" key="9">
    <source>
        <dbReference type="EMBL" id="MDE8652192.1"/>
    </source>
</evidence>
<keyword evidence="5" id="KW-0067">ATP-binding</keyword>
<dbReference type="InterPro" id="IPR037136">
    <property type="entry name" value="RNA3'_phos_cyclase_dom_sf"/>
</dbReference>
<comment type="similarity">
    <text evidence="1 5">Belongs to the RNA 3'-terminal cyclase family. Type 1 subfamily.</text>
</comment>
<keyword evidence="3 5" id="KW-0547">Nucleotide-binding</keyword>
<comment type="catalytic activity">
    <reaction evidence="4 5">
        <text>a 3'-end 3'-phospho-ribonucleotide-RNA + ATP = a 3'-end 2',3'-cyclophospho-ribonucleotide-RNA + AMP + diphosphate</text>
        <dbReference type="Rhea" id="RHEA:23976"/>
        <dbReference type="Rhea" id="RHEA-COMP:10463"/>
        <dbReference type="Rhea" id="RHEA-COMP:10464"/>
        <dbReference type="ChEBI" id="CHEBI:30616"/>
        <dbReference type="ChEBI" id="CHEBI:33019"/>
        <dbReference type="ChEBI" id="CHEBI:83062"/>
        <dbReference type="ChEBI" id="CHEBI:83064"/>
        <dbReference type="ChEBI" id="CHEBI:456215"/>
        <dbReference type="EC" id="6.5.1.4"/>
    </reaction>
</comment>
<dbReference type="HAMAP" id="MF_00200">
    <property type="entry name" value="RTC"/>
    <property type="match status" value="1"/>
</dbReference>
<dbReference type="InterPro" id="IPR023797">
    <property type="entry name" value="RNA3'_phos_cyclase_dom"/>
</dbReference>
<dbReference type="Pfam" id="PF05189">
    <property type="entry name" value="RTC_insert"/>
    <property type="match status" value="1"/>
</dbReference>
<dbReference type="PANTHER" id="PTHR11096">
    <property type="entry name" value="RNA 3' TERMINAL PHOSPHATE CYCLASE"/>
    <property type="match status" value="1"/>
</dbReference>
<reference evidence="9 10" key="1">
    <citation type="submission" date="2023-03" db="EMBL/GenBank/DDBJ databases">
        <title>NovoSphingobium album sp. nov. isolated from polycyclic aromatic hydrocarbons- and heavy-metal polluted soil.</title>
        <authorList>
            <person name="Liu Z."/>
            <person name="Wang K."/>
        </authorList>
    </citation>
    <scope>NUCLEOTIDE SEQUENCE [LARGE SCALE GENOMIC DNA]</scope>
    <source>
        <strain evidence="9 10">H3SJ31-1</strain>
    </source>
</reference>
<dbReference type="InterPro" id="IPR000228">
    <property type="entry name" value="RNA3'_term_phos_cyc"/>
</dbReference>
<feature type="domain" description="RNA 3'-terminal phosphate cyclase" evidence="7">
    <location>
        <begin position="9"/>
        <end position="321"/>
    </location>
</feature>
<evidence type="ECO:0000256" key="5">
    <source>
        <dbReference type="HAMAP-Rule" id="MF_00200"/>
    </source>
</evidence>
<keyword evidence="10" id="KW-1185">Reference proteome</keyword>
<dbReference type="NCBIfam" id="TIGR03399">
    <property type="entry name" value="RNA_3prim_cycl"/>
    <property type="match status" value="1"/>
</dbReference>
<dbReference type="Gene3D" id="3.30.360.20">
    <property type="entry name" value="RNA 3'-terminal phosphate cyclase, insert domain"/>
    <property type="match status" value="1"/>
</dbReference>
<feature type="binding site" evidence="5">
    <location>
        <position position="100"/>
    </location>
    <ligand>
        <name>ATP</name>
        <dbReference type="ChEBI" id="CHEBI:30616"/>
    </ligand>
</feature>
<keyword evidence="2 5" id="KW-0436">Ligase</keyword>